<evidence type="ECO:0000313" key="1">
    <source>
        <dbReference type="EMBL" id="TPP10192.1"/>
    </source>
</evidence>
<dbReference type="Proteomes" id="UP000316429">
    <property type="component" value="Unassembled WGS sequence"/>
</dbReference>
<sequence length="83" mass="9353">MANRRLHITLDKDLAAHVDRKVQAETGYETAEDYVGELIRQDMEADDATAVFLHDLLADAINDGEDSFRAVEPNDVIQRNSPR</sequence>
<reference evidence="1 2" key="1">
    <citation type="submission" date="2019-06" db="EMBL/GenBank/DDBJ databases">
        <title>Rhizobium sp. CL12 isolated from roots of soybean.</title>
        <authorList>
            <person name="Wang C."/>
        </authorList>
    </citation>
    <scope>NUCLEOTIDE SEQUENCE [LARGE SCALE GENOMIC DNA]</scope>
    <source>
        <strain evidence="1 2">CL12</strain>
    </source>
</reference>
<evidence type="ECO:0008006" key="3">
    <source>
        <dbReference type="Google" id="ProtNLM"/>
    </source>
</evidence>
<dbReference type="AlphaFoldDB" id="A0A504UYC9"/>
<evidence type="ECO:0000313" key="2">
    <source>
        <dbReference type="Proteomes" id="UP000316429"/>
    </source>
</evidence>
<dbReference type="OrthoDB" id="8396105at2"/>
<proteinExistence type="predicted"/>
<comment type="caution">
    <text evidence="1">The sequence shown here is derived from an EMBL/GenBank/DDBJ whole genome shotgun (WGS) entry which is preliminary data.</text>
</comment>
<dbReference type="EMBL" id="VFYP01000001">
    <property type="protein sequence ID" value="TPP10192.1"/>
    <property type="molecule type" value="Genomic_DNA"/>
</dbReference>
<keyword evidence="2" id="KW-1185">Reference proteome</keyword>
<organism evidence="1 2">
    <name type="scientific">Rhizobium glycinendophyticum</name>
    <dbReference type="NCBI Taxonomy" id="2589807"/>
    <lineage>
        <taxon>Bacteria</taxon>
        <taxon>Pseudomonadati</taxon>
        <taxon>Pseudomonadota</taxon>
        <taxon>Alphaproteobacteria</taxon>
        <taxon>Hyphomicrobiales</taxon>
        <taxon>Rhizobiaceae</taxon>
        <taxon>Rhizobium/Agrobacterium group</taxon>
        <taxon>Rhizobium</taxon>
    </lineage>
</organism>
<name>A0A504UYC9_9HYPH</name>
<gene>
    <name evidence="1" type="ORF">FJQ55_04795</name>
</gene>
<protein>
    <recommendedName>
        <fullName evidence="3">CopG family transcriptional regulator</fullName>
    </recommendedName>
</protein>
<dbReference type="RefSeq" id="WP_140826545.1">
    <property type="nucleotide sequence ID" value="NZ_VFYP01000001.1"/>
</dbReference>
<accession>A0A504UYC9</accession>